<gene>
    <name evidence="1" type="ORF">AB835_01545</name>
</gene>
<protein>
    <submittedName>
        <fullName evidence="1">Uncharacterized protein</fullName>
    </submittedName>
</protein>
<dbReference type="EMBL" id="MDLC01000004">
    <property type="protein sequence ID" value="ODS24766.1"/>
    <property type="molecule type" value="Genomic_DNA"/>
</dbReference>
<sequence>MRDREASELVTKEIIEELNELRLRTGIGASALLRGQRRNTPSGLRSCTITRWLNGKTKTARKDHIDFVLTLWRSKLDNDHKRIELTPAYKEKLTSCRDRSGVGSTKLFKQLKQPPKGLTAAMIERWLADDVLTVREDHLKCVLNEWEKLALSPTHHQITASLKEELNDYKVRCYLGTQSLFNLCEDIPEGLTFHMVSGWLDGSIQSAHIDHIAFIREAWKGICKKRQEQFLSLDDKPTFFKTIEKYRRLMFLPGKIFLQANHIPDGLSPHTINHWFKKPAGAIRQDYVDWVIERCKALEQDDTRVIILTDDMIQALDIERARSGSGASKLFNQIDNIPDGIKMPTISRWINGYAKTIRKDHYDFILAAWKTLPDK</sequence>
<reference evidence="1 2" key="1">
    <citation type="journal article" date="2016" name="Appl. Environ. Microbiol.">
        <title>Lack of Overt Genome Reduction in the Bryostatin-Producing Bryozoan Symbiont "Candidatus Endobugula sertula".</title>
        <authorList>
            <person name="Miller I.J."/>
            <person name="Vanee N."/>
            <person name="Fong S.S."/>
            <person name="Lim-Fong G.E."/>
            <person name="Kwan J.C."/>
        </authorList>
    </citation>
    <scope>NUCLEOTIDE SEQUENCE [LARGE SCALE GENOMIC DNA]</scope>
    <source>
        <strain evidence="1">AB1-4</strain>
    </source>
</reference>
<comment type="caution">
    <text evidence="1">The sequence shown here is derived from an EMBL/GenBank/DDBJ whole genome shotgun (WGS) entry which is preliminary data.</text>
</comment>
<dbReference type="Proteomes" id="UP000242502">
    <property type="component" value="Unassembled WGS sequence"/>
</dbReference>
<name>A0A1D2QT67_9GAMM</name>
<proteinExistence type="predicted"/>
<accession>A0A1D2QT67</accession>
<evidence type="ECO:0000313" key="2">
    <source>
        <dbReference type="Proteomes" id="UP000242502"/>
    </source>
</evidence>
<dbReference type="AlphaFoldDB" id="A0A1D2QT67"/>
<evidence type="ECO:0000313" key="1">
    <source>
        <dbReference type="EMBL" id="ODS24766.1"/>
    </source>
</evidence>
<organism evidence="1 2">
    <name type="scientific">Candidatus Endobugula sertula</name>
    <name type="common">Bugula neritina bacterial symbiont</name>
    <dbReference type="NCBI Taxonomy" id="62101"/>
    <lineage>
        <taxon>Bacteria</taxon>
        <taxon>Pseudomonadati</taxon>
        <taxon>Pseudomonadota</taxon>
        <taxon>Gammaproteobacteria</taxon>
        <taxon>Cellvibrionales</taxon>
        <taxon>Cellvibrionaceae</taxon>
        <taxon>Candidatus Endobugula</taxon>
    </lineage>
</organism>